<evidence type="ECO:0000313" key="9">
    <source>
        <dbReference type="Proteomes" id="UP000799291"/>
    </source>
</evidence>
<dbReference type="PANTHER" id="PTHR24305:SF210">
    <property type="entry name" value="CYTOCHROME P450 MONOOXYGENASE ASQL-RELATED"/>
    <property type="match status" value="1"/>
</dbReference>
<dbReference type="GO" id="GO:0004497">
    <property type="term" value="F:monooxygenase activity"/>
    <property type="evidence" value="ECO:0007669"/>
    <property type="project" value="InterPro"/>
</dbReference>
<dbReference type="SUPFAM" id="SSF48264">
    <property type="entry name" value="Cytochrome P450"/>
    <property type="match status" value="1"/>
</dbReference>
<dbReference type="AlphaFoldDB" id="A0A6G1IHW7"/>
<dbReference type="Gene3D" id="1.10.630.10">
    <property type="entry name" value="Cytochrome P450"/>
    <property type="match status" value="1"/>
</dbReference>
<dbReference type="InterPro" id="IPR001128">
    <property type="entry name" value="Cyt_P450"/>
</dbReference>
<dbReference type="GO" id="GO:0016705">
    <property type="term" value="F:oxidoreductase activity, acting on paired donors, with incorporation or reduction of molecular oxygen"/>
    <property type="evidence" value="ECO:0007669"/>
    <property type="project" value="InterPro"/>
</dbReference>
<dbReference type="InterPro" id="IPR002403">
    <property type="entry name" value="Cyt_P450_E_grp-IV"/>
</dbReference>
<reference evidence="8" key="1">
    <citation type="journal article" date="2020" name="Stud. Mycol.">
        <title>101 Dothideomycetes genomes: a test case for predicting lifestyles and emergence of pathogens.</title>
        <authorList>
            <person name="Haridas S."/>
            <person name="Albert R."/>
            <person name="Binder M."/>
            <person name="Bloem J."/>
            <person name="Labutti K."/>
            <person name="Salamov A."/>
            <person name="Andreopoulos B."/>
            <person name="Baker S."/>
            <person name="Barry K."/>
            <person name="Bills G."/>
            <person name="Bluhm B."/>
            <person name="Cannon C."/>
            <person name="Castanera R."/>
            <person name="Culley D."/>
            <person name="Daum C."/>
            <person name="Ezra D."/>
            <person name="Gonzalez J."/>
            <person name="Henrissat B."/>
            <person name="Kuo A."/>
            <person name="Liang C."/>
            <person name="Lipzen A."/>
            <person name="Lutzoni F."/>
            <person name="Magnuson J."/>
            <person name="Mondo S."/>
            <person name="Nolan M."/>
            <person name="Ohm R."/>
            <person name="Pangilinan J."/>
            <person name="Park H.-J."/>
            <person name="Ramirez L."/>
            <person name="Alfaro M."/>
            <person name="Sun H."/>
            <person name="Tritt A."/>
            <person name="Yoshinaga Y."/>
            <person name="Zwiers L.-H."/>
            <person name="Turgeon B."/>
            <person name="Goodwin S."/>
            <person name="Spatafora J."/>
            <person name="Crous P."/>
            <person name="Grigoriev I."/>
        </authorList>
    </citation>
    <scope>NUCLEOTIDE SEQUENCE</scope>
    <source>
        <strain evidence="8">CBS 122367</strain>
    </source>
</reference>
<evidence type="ECO:0000256" key="1">
    <source>
        <dbReference type="ARBA" id="ARBA00001971"/>
    </source>
</evidence>
<evidence type="ECO:0000256" key="5">
    <source>
        <dbReference type="ARBA" id="ARBA00023004"/>
    </source>
</evidence>
<organism evidence="8 9">
    <name type="scientific">Lentithecium fluviatile CBS 122367</name>
    <dbReference type="NCBI Taxonomy" id="1168545"/>
    <lineage>
        <taxon>Eukaryota</taxon>
        <taxon>Fungi</taxon>
        <taxon>Dikarya</taxon>
        <taxon>Ascomycota</taxon>
        <taxon>Pezizomycotina</taxon>
        <taxon>Dothideomycetes</taxon>
        <taxon>Pleosporomycetidae</taxon>
        <taxon>Pleosporales</taxon>
        <taxon>Massarineae</taxon>
        <taxon>Lentitheciaceae</taxon>
        <taxon>Lentithecium</taxon>
    </lineage>
</organism>
<accession>A0A6G1IHW7</accession>
<proteinExistence type="inferred from homology"/>
<dbReference type="PRINTS" id="PR00465">
    <property type="entry name" value="EP450IV"/>
</dbReference>
<sequence>MNSKKFRDDFMTPVLEDGFAHMSPMKLDRRIIDYLAQNPNTKKKLVDEIRGRFTTPDQINLAAKKELPYLTACINEDFRLCNPISARLPRCVPPPVYRAAYRPPERPSTNFIAHPTVIALNPSNFHRAAEFLPERWLPSLHDPQRSANDALDSLFPFGTGPRTCPEKTLA</sequence>
<dbReference type="PANTHER" id="PTHR24305">
    <property type="entry name" value="CYTOCHROME P450"/>
    <property type="match status" value="1"/>
</dbReference>
<dbReference type="EMBL" id="MU005618">
    <property type="protein sequence ID" value="KAF2677824.1"/>
    <property type="molecule type" value="Genomic_DNA"/>
</dbReference>
<evidence type="ECO:0000256" key="3">
    <source>
        <dbReference type="ARBA" id="ARBA00022617"/>
    </source>
</evidence>
<keyword evidence="4 6" id="KW-0479">Metal-binding</keyword>
<keyword evidence="3 6" id="KW-0349">Heme</keyword>
<comment type="similarity">
    <text evidence="2">Belongs to the cytochrome P450 family.</text>
</comment>
<dbReference type="GO" id="GO:0020037">
    <property type="term" value="F:heme binding"/>
    <property type="evidence" value="ECO:0007669"/>
    <property type="project" value="InterPro"/>
</dbReference>
<protein>
    <submittedName>
        <fullName evidence="8">Cytochrome P450</fullName>
    </submittedName>
</protein>
<keyword evidence="5 6" id="KW-0408">Iron</keyword>
<dbReference type="Pfam" id="PF00067">
    <property type="entry name" value="p450"/>
    <property type="match status" value="1"/>
</dbReference>
<dbReference type="OrthoDB" id="1470350at2759"/>
<gene>
    <name evidence="8" type="ORF">K458DRAFT_395632</name>
</gene>
<evidence type="ECO:0000256" key="7">
    <source>
        <dbReference type="SAM" id="MobiDB-lite"/>
    </source>
</evidence>
<evidence type="ECO:0000313" key="8">
    <source>
        <dbReference type="EMBL" id="KAF2677824.1"/>
    </source>
</evidence>
<dbReference type="InterPro" id="IPR050121">
    <property type="entry name" value="Cytochrome_P450_monoxygenase"/>
</dbReference>
<dbReference type="Proteomes" id="UP000799291">
    <property type="component" value="Unassembled WGS sequence"/>
</dbReference>
<feature type="region of interest" description="Disordered" evidence="7">
    <location>
        <begin position="151"/>
        <end position="170"/>
    </location>
</feature>
<feature type="binding site" description="axial binding residue" evidence="6">
    <location>
        <position position="164"/>
    </location>
    <ligand>
        <name>heme</name>
        <dbReference type="ChEBI" id="CHEBI:30413"/>
    </ligand>
    <ligandPart>
        <name>Fe</name>
        <dbReference type="ChEBI" id="CHEBI:18248"/>
    </ligandPart>
</feature>
<evidence type="ECO:0000256" key="6">
    <source>
        <dbReference type="PIRSR" id="PIRSR602403-1"/>
    </source>
</evidence>
<name>A0A6G1IHW7_9PLEO</name>
<comment type="cofactor">
    <cofactor evidence="1 6">
        <name>heme</name>
        <dbReference type="ChEBI" id="CHEBI:30413"/>
    </cofactor>
</comment>
<keyword evidence="9" id="KW-1185">Reference proteome</keyword>
<dbReference type="GO" id="GO:0005506">
    <property type="term" value="F:iron ion binding"/>
    <property type="evidence" value="ECO:0007669"/>
    <property type="project" value="InterPro"/>
</dbReference>
<evidence type="ECO:0000256" key="2">
    <source>
        <dbReference type="ARBA" id="ARBA00010617"/>
    </source>
</evidence>
<dbReference type="InterPro" id="IPR036396">
    <property type="entry name" value="Cyt_P450_sf"/>
</dbReference>
<evidence type="ECO:0000256" key="4">
    <source>
        <dbReference type="ARBA" id="ARBA00022723"/>
    </source>
</evidence>